<keyword evidence="3" id="KW-1185">Reference proteome</keyword>
<accession>A0A8J2UIZ0</accession>
<dbReference type="EMBL" id="BMJC01000008">
    <property type="protein sequence ID" value="GGB25088.1"/>
    <property type="molecule type" value="Genomic_DNA"/>
</dbReference>
<evidence type="ECO:0000256" key="1">
    <source>
        <dbReference type="SAM" id="MobiDB-lite"/>
    </source>
</evidence>
<feature type="region of interest" description="Disordered" evidence="1">
    <location>
        <begin position="13"/>
        <end position="41"/>
    </location>
</feature>
<organism evidence="2 3">
    <name type="scientific">Puia dinghuensis</name>
    <dbReference type="NCBI Taxonomy" id="1792502"/>
    <lineage>
        <taxon>Bacteria</taxon>
        <taxon>Pseudomonadati</taxon>
        <taxon>Bacteroidota</taxon>
        <taxon>Chitinophagia</taxon>
        <taxon>Chitinophagales</taxon>
        <taxon>Chitinophagaceae</taxon>
        <taxon>Puia</taxon>
    </lineage>
</organism>
<dbReference type="Proteomes" id="UP000607559">
    <property type="component" value="Unassembled WGS sequence"/>
</dbReference>
<evidence type="ECO:0000313" key="3">
    <source>
        <dbReference type="Proteomes" id="UP000607559"/>
    </source>
</evidence>
<comment type="caution">
    <text evidence="2">The sequence shown here is derived from an EMBL/GenBank/DDBJ whole genome shotgun (WGS) entry which is preliminary data.</text>
</comment>
<gene>
    <name evidence="2" type="ORF">GCM10011511_56290</name>
</gene>
<name>A0A8J2UIZ0_9BACT</name>
<sequence length="82" mass="8857">MLAAAIIGCKAPKNKGNSILRKSPATTLAPKPPSPNLKNPIDKMTTYYNPDPIDPSNTTDCSKAIMKLIDSIAPFKKNDQCK</sequence>
<reference evidence="2" key="1">
    <citation type="journal article" date="2014" name="Int. J. Syst. Evol. Microbiol.">
        <title>Complete genome sequence of Corynebacterium casei LMG S-19264T (=DSM 44701T), isolated from a smear-ripened cheese.</title>
        <authorList>
            <consortium name="US DOE Joint Genome Institute (JGI-PGF)"/>
            <person name="Walter F."/>
            <person name="Albersmeier A."/>
            <person name="Kalinowski J."/>
            <person name="Ruckert C."/>
        </authorList>
    </citation>
    <scope>NUCLEOTIDE SEQUENCE</scope>
    <source>
        <strain evidence="2">CGMCC 1.15448</strain>
    </source>
</reference>
<proteinExistence type="predicted"/>
<protein>
    <submittedName>
        <fullName evidence="2">Uncharacterized protein</fullName>
    </submittedName>
</protein>
<evidence type="ECO:0000313" key="2">
    <source>
        <dbReference type="EMBL" id="GGB25088.1"/>
    </source>
</evidence>
<reference evidence="2" key="2">
    <citation type="submission" date="2020-09" db="EMBL/GenBank/DDBJ databases">
        <authorList>
            <person name="Sun Q."/>
            <person name="Zhou Y."/>
        </authorList>
    </citation>
    <scope>NUCLEOTIDE SEQUENCE</scope>
    <source>
        <strain evidence="2">CGMCC 1.15448</strain>
    </source>
</reference>
<dbReference type="AlphaFoldDB" id="A0A8J2UIZ0"/>